<accession>G5J671</accession>
<dbReference type="GO" id="GO:0005524">
    <property type="term" value="F:ATP binding"/>
    <property type="evidence" value="ECO:0007669"/>
    <property type="project" value="UniProtKB-UniRule"/>
</dbReference>
<dbReference type="AlphaFoldDB" id="G5J671"/>
<dbReference type="InterPro" id="IPR008266">
    <property type="entry name" value="Tyr_kinase_AS"/>
</dbReference>
<sequence length="332" mass="37275">MAWSKGKTLKNDRYTIQEILGRGRFSVTYLANDTQNDHKVVIKTAKDVWLNPIKFQQLQDSLSKEAFELAKCNHPHIVQVKERFREENILCIVMEYISGQTLDKRDNKIIPEKEGLNYIQQIGNALIEVHRHQLLHRDIRPGNIIIRTGKAEAVLIDFGLALNFDHELTKTRTEELAEGFAPIECYSRDGKRSAYTDIYSLGATLYELLTGITPVSAIERKLENKPLIPPKTINSAISDRTNNAILKAMELEASDRPQSVQDWLKQLGLSIPKGVKTSSSLGFSINWTLFWGGVTAIATLLTALGLPQMVEKWLTPQPTPTVSPSPSSTSKP</sequence>
<keyword evidence="7" id="KW-0472">Membrane</keyword>
<evidence type="ECO:0000313" key="9">
    <source>
        <dbReference type="EMBL" id="EHJ12317.1"/>
    </source>
</evidence>
<keyword evidence="3 6" id="KW-0547">Nucleotide-binding</keyword>
<proteinExistence type="predicted"/>
<dbReference type="Gene3D" id="3.30.200.20">
    <property type="entry name" value="Phosphorylase Kinase, domain 1"/>
    <property type="match status" value="1"/>
</dbReference>
<evidence type="ECO:0000256" key="3">
    <source>
        <dbReference type="ARBA" id="ARBA00022741"/>
    </source>
</evidence>
<dbReference type="GeneID" id="88766586"/>
<dbReference type="SUPFAM" id="SSF56112">
    <property type="entry name" value="Protein kinase-like (PK-like)"/>
    <property type="match status" value="1"/>
</dbReference>
<dbReference type="GO" id="GO:0004674">
    <property type="term" value="F:protein serine/threonine kinase activity"/>
    <property type="evidence" value="ECO:0007669"/>
    <property type="project" value="UniProtKB-EC"/>
</dbReference>
<organism evidence="9 10">
    <name type="scientific">Crocosphaera watsonii WH 0003</name>
    <dbReference type="NCBI Taxonomy" id="423471"/>
    <lineage>
        <taxon>Bacteria</taxon>
        <taxon>Bacillati</taxon>
        <taxon>Cyanobacteriota</taxon>
        <taxon>Cyanophyceae</taxon>
        <taxon>Oscillatoriophycideae</taxon>
        <taxon>Chroococcales</taxon>
        <taxon>Aphanothecaceae</taxon>
        <taxon>Crocosphaera</taxon>
    </lineage>
</organism>
<dbReference type="PATRIC" id="fig|423471.3.peg.2795"/>
<dbReference type="CDD" id="cd14014">
    <property type="entry name" value="STKc_PknB_like"/>
    <property type="match status" value="1"/>
</dbReference>
<dbReference type="PROSITE" id="PS50011">
    <property type="entry name" value="PROTEIN_KINASE_DOM"/>
    <property type="match status" value="1"/>
</dbReference>
<feature type="transmembrane region" description="Helical" evidence="7">
    <location>
        <begin position="287"/>
        <end position="306"/>
    </location>
</feature>
<dbReference type="InterPro" id="IPR011009">
    <property type="entry name" value="Kinase-like_dom_sf"/>
</dbReference>
<evidence type="ECO:0000256" key="2">
    <source>
        <dbReference type="ARBA" id="ARBA00022679"/>
    </source>
</evidence>
<dbReference type="SMART" id="SM00219">
    <property type="entry name" value="TyrKc"/>
    <property type="match status" value="1"/>
</dbReference>
<evidence type="ECO:0000313" key="10">
    <source>
        <dbReference type="Proteomes" id="UP000003477"/>
    </source>
</evidence>
<dbReference type="InterPro" id="IPR000719">
    <property type="entry name" value="Prot_kinase_dom"/>
</dbReference>
<dbReference type="Gene3D" id="1.10.510.10">
    <property type="entry name" value="Transferase(Phosphotransferase) domain 1"/>
    <property type="match status" value="1"/>
</dbReference>
<dbReference type="Proteomes" id="UP000003477">
    <property type="component" value="Unassembled WGS sequence"/>
</dbReference>
<name>G5J671_CROWT</name>
<feature type="binding site" evidence="6">
    <location>
        <position position="43"/>
    </location>
    <ligand>
        <name>ATP</name>
        <dbReference type="ChEBI" id="CHEBI:30616"/>
    </ligand>
</feature>
<comment type="caution">
    <text evidence="9">The sequence shown here is derived from an EMBL/GenBank/DDBJ whole genome shotgun (WGS) entry which is preliminary data.</text>
</comment>
<dbReference type="InterPro" id="IPR017441">
    <property type="entry name" value="Protein_kinase_ATP_BS"/>
</dbReference>
<dbReference type="PANTHER" id="PTHR43289">
    <property type="entry name" value="MITOGEN-ACTIVATED PROTEIN KINASE KINASE KINASE 20-RELATED"/>
    <property type="match status" value="1"/>
</dbReference>
<dbReference type="InterPro" id="IPR020635">
    <property type="entry name" value="Tyr_kinase_cat_dom"/>
</dbReference>
<feature type="domain" description="Protein kinase" evidence="8">
    <location>
        <begin position="14"/>
        <end position="269"/>
    </location>
</feature>
<evidence type="ECO:0000256" key="6">
    <source>
        <dbReference type="PROSITE-ProRule" id="PRU10141"/>
    </source>
</evidence>
<dbReference type="GO" id="GO:0004713">
    <property type="term" value="F:protein tyrosine kinase activity"/>
    <property type="evidence" value="ECO:0007669"/>
    <property type="project" value="InterPro"/>
</dbReference>
<evidence type="ECO:0000256" key="4">
    <source>
        <dbReference type="ARBA" id="ARBA00022777"/>
    </source>
</evidence>
<protein>
    <recommendedName>
        <fullName evidence="1">non-specific serine/threonine protein kinase</fullName>
        <ecNumber evidence="1">2.7.11.1</ecNumber>
    </recommendedName>
</protein>
<evidence type="ECO:0000256" key="5">
    <source>
        <dbReference type="ARBA" id="ARBA00022840"/>
    </source>
</evidence>
<keyword evidence="4 9" id="KW-0418">Kinase</keyword>
<dbReference type="PROSITE" id="PS00109">
    <property type="entry name" value="PROTEIN_KINASE_TYR"/>
    <property type="match status" value="1"/>
</dbReference>
<keyword evidence="7" id="KW-1133">Transmembrane helix</keyword>
<keyword evidence="5 6" id="KW-0067">ATP-binding</keyword>
<dbReference type="PROSITE" id="PS00107">
    <property type="entry name" value="PROTEIN_KINASE_ATP"/>
    <property type="match status" value="1"/>
</dbReference>
<keyword evidence="2" id="KW-0808">Transferase</keyword>
<dbReference type="RefSeq" id="WP_007311094.1">
    <property type="nucleotide sequence ID" value="NZ_AESD01000444.1"/>
</dbReference>
<dbReference type="EMBL" id="AESD01000444">
    <property type="protein sequence ID" value="EHJ12317.1"/>
    <property type="molecule type" value="Genomic_DNA"/>
</dbReference>
<evidence type="ECO:0000256" key="1">
    <source>
        <dbReference type="ARBA" id="ARBA00012513"/>
    </source>
</evidence>
<dbReference type="Pfam" id="PF00069">
    <property type="entry name" value="Pkinase"/>
    <property type="match status" value="1"/>
</dbReference>
<evidence type="ECO:0000256" key="7">
    <source>
        <dbReference type="SAM" id="Phobius"/>
    </source>
</evidence>
<gene>
    <name evidence="9" type="ORF">CWATWH0003_2974</name>
</gene>
<dbReference type="PANTHER" id="PTHR43289:SF6">
    <property type="entry name" value="SERINE_THREONINE-PROTEIN KINASE NEKL-3"/>
    <property type="match status" value="1"/>
</dbReference>
<reference evidence="9 10" key="1">
    <citation type="journal article" date="2011" name="Front. Microbiol.">
        <title>Two Strains of Crocosphaera watsonii with Highly Conserved Genomes are Distinguished by Strain-Specific Features.</title>
        <authorList>
            <person name="Bench S.R."/>
            <person name="Ilikchyan I.N."/>
            <person name="Tripp H.J."/>
            <person name="Zehr J.P."/>
        </authorList>
    </citation>
    <scope>NUCLEOTIDE SEQUENCE [LARGE SCALE GENOMIC DNA]</scope>
    <source>
        <strain evidence="9 10">WH 0003</strain>
    </source>
</reference>
<evidence type="ECO:0000259" key="8">
    <source>
        <dbReference type="PROSITE" id="PS50011"/>
    </source>
</evidence>
<dbReference type="EC" id="2.7.11.1" evidence="1"/>
<keyword evidence="7" id="KW-0812">Transmembrane</keyword>